<dbReference type="NCBIfam" id="NF041518">
    <property type="entry name" value="choice_anch_Q"/>
    <property type="match status" value="1"/>
</dbReference>
<dbReference type="PROSITE" id="PS51257">
    <property type="entry name" value="PROKAR_LIPOPROTEIN"/>
    <property type="match status" value="1"/>
</dbReference>
<proteinExistence type="predicted"/>
<dbReference type="Gene3D" id="2.160.20.10">
    <property type="entry name" value="Single-stranded right-handed beta-helix, Pectin lyase-like"/>
    <property type="match status" value="1"/>
</dbReference>
<reference evidence="2" key="1">
    <citation type="submission" date="2023-02" db="EMBL/GenBank/DDBJ databases">
        <title>Tahibacter soli sp. nov. isolated from soil.</title>
        <authorList>
            <person name="Baek J.H."/>
            <person name="Lee J.K."/>
            <person name="Choi D.G."/>
            <person name="Jeon C.O."/>
        </authorList>
    </citation>
    <scope>NUCLEOTIDE SEQUENCE</scope>
    <source>
        <strain evidence="2">BL</strain>
    </source>
</reference>
<evidence type="ECO:0000313" key="3">
    <source>
        <dbReference type="Proteomes" id="UP001139971"/>
    </source>
</evidence>
<name>A0A9X4BMD9_9GAMM</name>
<protein>
    <recommendedName>
        <fullName evidence="4">Parallel beta helix pectate lyase-like protein</fullName>
    </recommendedName>
</protein>
<feature type="chain" id="PRO_5040958320" description="Parallel beta helix pectate lyase-like protein" evidence="1">
    <location>
        <begin position="24"/>
        <end position="828"/>
    </location>
</feature>
<dbReference type="InterPro" id="IPR011050">
    <property type="entry name" value="Pectin_lyase_fold/virulence"/>
</dbReference>
<keyword evidence="1" id="KW-0732">Signal</keyword>
<dbReference type="InterPro" id="IPR012334">
    <property type="entry name" value="Pectin_lyas_fold"/>
</dbReference>
<dbReference type="InterPro" id="IPR059226">
    <property type="entry name" value="Choice_anch_Q_dom"/>
</dbReference>
<dbReference type="SUPFAM" id="SSF51126">
    <property type="entry name" value="Pectin lyase-like"/>
    <property type="match status" value="2"/>
</dbReference>
<evidence type="ECO:0008006" key="4">
    <source>
        <dbReference type="Google" id="ProtNLM"/>
    </source>
</evidence>
<dbReference type="RefSeq" id="WP_263544211.1">
    <property type="nucleotide sequence ID" value="NZ_JAOVZO020000020.1"/>
</dbReference>
<comment type="caution">
    <text evidence="2">The sequence shown here is derived from an EMBL/GenBank/DDBJ whole genome shotgun (WGS) entry which is preliminary data.</text>
</comment>
<evidence type="ECO:0000256" key="1">
    <source>
        <dbReference type="SAM" id="SignalP"/>
    </source>
</evidence>
<sequence>MLLRHFAIALAIVACVPVPSARAASFCVGSVAELANALTYYDLVAQDGETVTIRVRQGTYAVGGALAHFYGAHANDDVTLKLLGGYTAGCASRQPDPRNTVLDGTDAPGSGIGLMMQGTGGLVVEGLTFTRFTGATTLANANGIVLSDGETLLIDNDAPTASDEAVYEVRQNRFVRNAGQTVVRMGGAQMRFVNNVIAQSTLAPAQPGSLLLGALTVTLDADVDAAITATNNTITGTTGGPALRVNTLITGDSARLSEVADNIVWGNAGTDIVFSGTPEHVYPLVSNFNLYASSNSNYPQGATDLHVDPRFVDAANGNYRLAANSPAVNRGAFVQLQGFPPRDADGAARIVGSRVDIGAYESTIDDATTAIVTTTADNGSNTAPTAGSLRAAIRFALAAGCPSLLSLAGPMLDITGDVTIDGTTQPGWTPNEHFGQFDGTVCLYLNGGGAAWGLHVPSTAPSSARLVVRGMGFAGFSDAAIKLEGGRNHRVWGSQFGAVPLTVANRNAIRVTGNSGGAFVGGYDDEGAVNLFAGSTADAIYLDNAAGGSTLANNVIGFQADGAGNGGNASGVTAFNAKNNVLQYNYIGNSTSNAVTLSGSATSGNVVQYNTIGRSYTGALAANGGAGVLVNFAANGNTIGAPLTATWGGNFIAGSGGPGVWISSSGGAGNRVLDNSISGSGGLDIDLAQAGPNANQPTNPATGPNLLQNWPVLASAVRDTAAGGVEIVSGTLTSAPSTTYRLDLYYGIECSTPAPGRGLALFPMMKTTVTTGAQGVASFTVAVPFQAAKLLPGGISATVTDPAGNTSELGNCVPETLDDTIFKNGFDP</sequence>
<keyword evidence="3" id="KW-1185">Reference proteome</keyword>
<dbReference type="EMBL" id="JAOVZO020000020">
    <property type="protein sequence ID" value="MDC8015194.1"/>
    <property type="molecule type" value="Genomic_DNA"/>
</dbReference>
<dbReference type="AlphaFoldDB" id="A0A9X4BMD9"/>
<gene>
    <name evidence="2" type="ORF">OD750_021845</name>
</gene>
<feature type="signal peptide" evidence="1">
    <location>
        <begin position="1"/>
        <end position="23"/>
    </location>
</feature>
<organism evidence="2 3">
    <name type="scientific">Tahibacter soli</name>
    <dbReference type="NCBI Taxonomy" id="2983605"/>
    <lineage>
        <taxon>Bacteria</taxon>
        <taxon>Pseudomonadati</taxon>
        <taxon>Pseudomonadota</taxon>
        <taxon>Gammaproteobacteria</taxon>
        <taxon>Lysobacterales</taxon>
        <taxon>Rhodanobacteraceae</taxon>
        <taxon>Tahibacter</taxon>
    </lineage>
</organism>
<accession>A0A9X4BMD9</accession>
<evidence type="ECO:0000313" key="2">
    <source>
        <dbReference type="EMBL" id="MDC8015194.1"/>
    </source>
</evidence>
<dbReference type="Proteomes" id="UP001139971">
    <property type="component" value="Unassembled WGS sequence"/>
</dbReference>